<feature type="transmembrane region" description="Helical" evidence="1">
    <location>
        <begin position="254"/>
        <end position="274"/>
    </location>
</feature>
<dbReference type="InterPro" id="IPR051413">
    <property type="entry name" value="K/Na_HCN_channel"/>
</dbReference>
<dbReference type="SUPFAM" id="SSF51206">
    <property type="entry name" value="cAMP-binding domain-like"/>
    <property type="match status" value="1"/>
</dbReference>
<dbReference type="GO" id="GO:0098855">
    <property type="term" value="C:HCN channel complex"/>
    <property type="evidence" value="ECO:0007669"/>
    <property type="project" value="TreeGrafter"/>
</dbReference>
<evidence type="ECO:0000313" key="4">
    <source>
        <dbReference type="Proteomes" id="UP001152797"/>
    </source>
</evidence>
<feature type="transmembrane region" description="Helical" evidence="1">
    <location>
        <begin position="484"/>
        <end position="504"/>
    </location>
</feature>
<feature type="transmembrane region" description="Helical" evidence="1">
    <location>
        <begin position="416"/>
        <end position="437"/>
    </location>
</feature>
<name>A0A9P1CEB2_9DINO</name>
<dbReference type="PANTHER" id="PTHR45689">
    <property type="entry name" value="I[[H]] CHANNEL, ISOFORM E"/>
    <property type="match status" value="1"/>
</dbReference>
<dbReference type="InterPro" id="IPR011992">
    <property type="entry name" value="EF-hand-dom_pair"/>
</dbReference>
<feature type="transmembrane region" description="Helical" evidence="1">
    <location>
        <begin position="286"/>
        <end position="304"/>
    </location>
</feature>
<reference evidence="3 4" key="2">
    <citation type="submission" date="2024-05" db="EMBL/GenBank/DDBJ databases">
        <authorList>
            <person name="Chen Y."/>
            <person name="Shah S."/>
            <person name="Dougan E. K."/>
            <person name="Thang M."/>
            <person name="Chan C."/>
        </authorList>
    </citation>
    <scope>NUCLEOTIDE SEQUENCE [LARGE SCALE GENOMIC DNA]</scope>
</reference>
<protein>
    <submittedName>
        <fullName evidence="3">Calmodulin (CaM)</fullName>
    </submittedName>
</protein>
<dbReference type="GO" id="GO:0005249">
    <property type="term" value="F:voltage-gated potassium channel activity"/>
    <property type="evidence" value="ECO:0007669"/>
    <property type="project" value="TreeGrafter"/>
</dbReference>
<dbReference type="Gene3D" id="1.10.238.10">
    <property type="entry name" value="EF-hand"/>
    <property type="match status" value="1"/>
</dbReference>
<dbReference type="EMBL" id="CAMXCT010001423">
    <property type="protein sequence ID" value="CAI3989950.1"/>
    <property type="molecule type" value="Genomic_DNA"/>
</dbReference>
<dbReference type="Proteomes" id="UP001152797">
    <property type="component" value="Unassembled WGS sequence"/>
</dbReference>
<organism evidence="2">
    <name type="scientific">Cladocopium goreaui</name>
    <dbReference type="NCBI Taxonomy" id="2562237"/>
    <lineage>
        <taxon>Eukaryota</taxon>
        <taxon>Sar</taxon>
        <taxon>Alveolata</taxon>
        <taxon>Dinophyceae</taxon>
        <taxon>Suessiales</taxon>
        <taxon>Symbiodiniaceae</taxon>
        <taxon>Cladocopium</taxon>
    </lineage>
</organism>
<keyword evidence="1" id="KW-0472">Membrane</keyword>
<dbReference type="OrthoDB" id="421226at2759"/>
<sequence length="776" mass="87295">MEIQCQGEALGEAQRKEMAKAFNFLALRVQGALARKRSGLPLLLPKSEVPKLLRGCGRAPSNADLKELLESVSDEGLLLEDFITLYEKASEKALPSEHQLLDALRALDLTGSDSLDPKALKIILCGMGDKLGLTHVDQILQGVPKDGLGRVSCRQLARKLSKGPDGVLHFCYREASEAYQSVMLKWKVHKNAYQAFHRPFALRPDRRPALQCQEPQEGRRVRKHGEQGPTQSLAAIQSSERWCLVLQPQSKIRLVMSILGLICITWDVVFIPVQSFDNLSDVFEEVLQVATVLVFFYWVIDFLLQFISAPDNTSNAVDLKQHLALDGSPGLFSAEAAIEARSATTGLNSVRLIRVLRLLRMNLRSVEGGSVFASKLAPEESPGLLRLSRVQKTLVSILTRFISVYFWMAMQMMKGIMIILVINHYVTIGWLVLGVYYPGRTWLSDFQLQEVDFSEQYVYAFHWAIAQFLPSTTNISPVHGLERLYAVLAVLLSFGVLSSFITGVTNTVNALRAVRVSSLTQEAKLRQFFVERKLPARLLKLCLNAYHEKAESASIFEQDVAILQTSPERLRAKVHEEMFKPVFMRQCWTSSAMKDNSWLLINLCHLAITEQATEKSQDVFLTGTDCHGAVILTHGLMFYSDDYQMSSLSTGGPGRRRQNRSTDLGQQIQEGQWLCEISLFSQWWHRGQLSAQGAALYAFLDATKFVHLVAENGGFAYMFLRTFGILLTAYVEDLMSTEMESDIVEQESLRQLRDRAQHFMQISKVVTGELKRNGSF</sequence>
<keyword evidence="1" id="KW-0812">Transmembrane</keyword>
<dbReference type="Gene3D" id="1.10.287.70">
    <property type="match status" value="1"/>
</dbReference>
<dbReference type="GO" id="GO:0035725">
    <property type="term" value="P:sodium ion transmembrane transport"/>
    <property type="evidence" value="ECO:0007669"/>
    <property type="project" value="TreeGrafter"/>
</dbReference>
<reference evidence="2" key="1">
    <citation type="submission" date="2022-10" db="EMBL/GenBank/DDBJ databases">
        <authorList>
            <person name="Chen Y."/>
            <person name="Dougan E. K."/>
            <person name="Chan C."/>
            <person name="Rhodes N."/>
            <person name="Thang M."/>
        </authorList>
    </citation>
    <scope>NUCLEOTIDE SEQUENCE</scope>
</reference>
<comment type="caution">
    <text evidence="2">The sequence shown here is derived from an EMBL/GenBank/DDBJ whole genome shotgun (WGS) entry which is preliminary data.</text>
</comment>
<gene>
    <name evidence="2" type="ORF">C1SCF055_LOCUS16975</name>
</gene>
<dbReference type="GO" id="GO:0003254">
    <property type="term" value="P:regulation of membrane depolarization"/>
    <property type="evidence" value="ECO:0007669"/>
    <property type="project" value="TreeGrafter"/>
</dbReference>
<proteinExistence type="predicted"/>
<keyword evidence="4" id="KW-1185">Reference proteome</keyword>
<dbReference type="PANTHER" id="PTHR45689:SF5">
    <property type="entry name" value="I[[H]] CHANNEL, ISOFORM E"/>
    <property type="match status" value="1"/>
</dbReference>
<dbReference type="InterPro" id="IPR018490">
    <property type="entry name" value="cNMP-bd_dom_sf"/>
</dbReference>
<dbReference type="SUPFAM" id="SSF47473">
    <property type="entry name" value="EF-hand"/>
    <property type="match status" value="1"/>
</dbReference>
<dbReference type="EMBL" id="CAMXCT030001423">
    <property type="protein sequence ID" value="CAL4777262.1"/>
    <property type="molecule type" value="Genomic_DNA"/>
</dbReference>
<dbReference type="EMBL" id="CAMXCT020001423">
    <property type="protein sequence ID" value="CAL1143325.1"/>
    <property type="molecule type" value="Genomic_DNA"/>
</dbReference>
<keyword evidence="1" id="KW-1133">Transmembrane helix</keyword>
<dbReference type="SUPFAM" id="SSF81324">
    <property type="entry name" value="Voltage-gated potassium channels"/>
    <property type="match status" value="1"/>
</dbReference>
<evidence type="ECO:0000313" key="2">
    <source>
        <dbReference type="EMBL" id="CAI3989950.1"/>
    </source>
</evidence>
<evidence type="ECO:0000313" key="3">
    <source>
        <dbReference type="EMBL" id="CAL4777262.1"/>
    </source>
</evidence>
<evidence type="ECO:0000256" key="1">
    <source>
        <dbReference type="SAM" id="Phobius"/>
    </source>
</evidence>
<dbReference type="AlphaFoldDB" id="A0A9P1CEB2"/>
<accession>A0A9P1CEB2</accession>